<organism evidence="2 3">
    <name type="scientific">Saprolegnia parasitica (strain CBS 223.65)</name>
    <dbReference type="NCBI Taxonomy" id="695850"/>
    <lineage>
        <taxon>Eukaryota</taxon>
        <taxon>Sar</taxon>
        <taxon>Stramenopiles</taxon>
        <taxon>Oomycota</taxon>
        <taxon>Saprolegniomycetes</taxon>
        <taxon>Saprolegniales</taxon>
        <taxon>Saprolegniaceae</taxon>
        <taxon>Saprolegnia</taxon>
    </lineage>
</organism>
<protein>
    <submittedName>
        <fullName evidence="2">Uncharacterized protein</fullName>
    </submittedName>
</protein>
<dbReference type="KEGG" id="spar:SPRG_17610"/>
<dbReference type="AlphaFoldDB" id="A0A067BJM8"/>
<feature type="region of interest" description="Disordered" evidence="1">
    <location>
        <begin position="36"/>
        <end position="68"/>
    </location>
</feature>
<reference evidence="2 3" key="1">
    <citation type="journal article" date="2013" name="PLoS Genet.">
        <title>Distinctive expansion of potential virulence genes in the genome of the oomycete fish pathogen Saprolegnia parasitica.</title>
        <authorList>
            <person name="Jiang R.H."/>
            <person name="de Bruijn I."/>
            <person name="Haas B.J."/>
            <person name="Belmonte R."/>
            <person name="Lobach L."/>
            <person name="Christie J."/>
            <person name="van den Ackerveken G."/>
            <person name="Bottin A."/>
            <person name="Bulone V."/>
            <person name="Diaz-Moreno S.M."/>
            <person name="Dumas B."/>
            <person name="Fan L."/>
            <person name="Gaulin E."/>
            <person name="Govers F."/>
            <person name="Grenville-Briggs L.J."/>
            <person name="Horner N.R."/>
            <person name="Levin J.Z."/>
            <person name="Mammella M."/>
            <person name="Meijer H.J."/>
            <person name="Morris P."/>
            <person name="Nusbaum C."/>
            <person name="Oome S."/>
            <person name="Phillips A.J."/>
            <person name="van Rooyen D."/>
            <person name="Rzeszutek E."/>
            <person name="Saraiva M."/>
            <person name="Secombes C.J."/>
            <person name="Seidl M.F."/>
            <person name="Snel B."/>
            <person name="Stassen J.H."/>
            <person name="Sykes S."/>
            <person name="Tripathy S."/>
            <person name="van den Berg H."/>
            <person name="Vega-Arreguin J.C."/>
            <person name="Wawra S."/>
            <person name="Young S.K."/>
            <person name="Zeng Q."/>
            <person name="Dieguez-Uribeondo J."/>
            <person name="Russ C."/>
            <person name="Tyler B.M."/>
            <person name="van West P."/>
        </authorList>
    </citation>
    <scope>NUCLEOTIDE SEQUENCE [LARGE SCALE GENOMIC DNA]</scope>
    <source>
        <strain evidence="2 3">CBS 223.65</strain>
    </source>
</reference>
<keyword evidence="3" id="KW-1185">Reference proteome</keyword>
<dbReference type="RefSeq" id="XP_012212358.1">
    <property type="nucleotide sequence ID" value="XM_012356968.1"/>
</dbReference>
<dbReference type="GeneID" id="24139142"/>
<name>A0A067BJM8_SAPPC</name>
<sequence length="122" mass="14137">MEASAYYCLYKTSKCRNPRGLKRDGTLHRMCNDHRAKANESQRKSEAKKRFRKHVGLKRPVPWSPPLAHVDNLPMTQWHSPVLEDDASTDEEQPRWPAPPKMALAFILDADVDMCRRHANDD</sequence>
<dbReference type="OrthoDB" id="116680at2759"/>
<gene>
    <name evidence="2" type="ORF">SPRG_17610</name>
</gene>
<dbReference type="Proteomes" id="UP000030745">
    <property type="component" value="Unassembled WGS sequence"/>
</dbReference>
<evidence type="ECO:0000313" key="3">
    <source>
        <dbReference type="Proteomes" id="UP000030745"/>
    </source>
</evidence>
<dbReference type="VEuPathDB" id="FungiDB:SPRG_17610"/>
<feature type="compositionally biased region" description="Basic residues" evidence="1">
    <location>
        <begin position="46"/>
        <end position="57"/>
    </location>
</feature>
<feature type="compositionally biased region" description="Basic and acidic residues" evidence="1">
    <location>
        <begin position="36"/>
        <end position="45"/>
    </location>
</feature>
<evidence type="ECO:0000313" key="2">
    <source>
        <dbReference type="EMBL" id="KDO16935.1"/>
    </source>
</evidence>
<evidence type="ECO:0000256" key="1">
    <source>
        <dbReference type="SAM" id="MobiDB-lite"/>
    </source>
</evidence>
<dbReference type="EMBL" id="KK583854">
    <property type="protein sequence ID" value="KDO16935.1"/>
    <property type="molecule type" value="Genomic_DNA"/>
</dbReference>
<proteinExistence type="predicted"/>
<dbReference type="OMA" id="WPAPPKM"/>
<accession>A0A067BJM8</accession>